<feature type="transmembrane region" description="Helical" evidence="7">
    <location>
        <begin position="341"/>
        <end position="366"/>
    </location>
</feature>
<comment type="subcellular location">
    <subcellularLocation>
        <location evidence="1">Membrane</location>
        <topology evidence="1">Multi-pass membrane protein</topology>
    </subcellularLocation>
</comment>
<feature type="transmembrane region" description="Helical" evidence="7">
    <location>
        <begin position="553"/>
        <end position="573"/>
    </location>
</feature>
<keyword evidence="10" id="KW-1185">Reference proteome</keyword>
<comment type="caution">
    <text evidence="9">The sequence shown here is derived from an EMBL/GenBank/DDBJ whole genome shotgun (WGS) entry which is preliminary data.</text>
</comment>
<feature type="transmembrane region" description="Helical" evidence="7">
    <location>
        <begin position="191"/>
        <end position="214"/>
    </location>
</feature>
<dbReference type="Pfam" id="PF07690">
    <property type="entry name" value="MFS_1"/>
    <property type="match status" value="1"/>
</dbReference>
<dbReference type="InterPro" id="IPR011701">
    <property type="entry name" value="MFS"/>
</dbReference>
<evidence type="ECO:0000256" key="7">
    <source>
        <dbReference type="SAM" id="Phobius"/>
    </source>
</evidence>
<feature type="transmembrane region" description="Helical" evidence="7">
    <location>
        <begin position="60"/>
        <end position="85"/>
    </location>
</feature>
<dbReference type="Proteomes" id="UP001458880">
    <property type="component" value="Unassembled WGS sequence"/>
</dbReference>
<evidence type="ECO:0000259" key="8">
    <source>
        <dbReference type="PROSITE" id="PS50850"/>
    </source>
</evidence>
<sequence>MCEESACLVPALDTSSQNGSVEPRVSNGSVVNPPAPNNGEALVGFHEDALSQAATGKAQLILALVLGLALAADCSELTILELTILGYILPAAELQLCIDDHRKGWLVSITLLALAIGSFVWGILGDKLGRRRSLASALAVAAIFLSMAAVMPTYGTFMTARFCSGLGIAGAVPLTFSYLAETCPRATRTRYTGLLHSFWPLGALFTSILAHLILPTDGADIVSDNLEHWSSWHKILMMNNILPTDGADIVSDNLEHWSSWHKILMMNNLPIVTCMIGLIWTSESPRYLLEASREIEALEREAQEYVQECSCSTSRNVLALGIDSFREVFQRMLSPSNYQTTILLGTLHLLLGFLYMGISTFSASMIKELNNAHFRQLRRHISDVNYTGTVFNATIENVQYRDSYFINVTFKHIEFNHVEFVNCLFEDAEFSDIKSSITYFENSTIKDSRFFDTDLTEHHFINCNMINNTFIALISGCAIDFDYNIFVEDLYQETIAWAGPMLPALLVIGFMLEATTRPPEILMLLLLTSLTGIGIFFLSSFASVLVVEAIIKVFLICTLNVITIVVIEGYPCYLRCSAHGIMRCLYHLASLCAIPIFNSMVHTILLFPAIITMGLAFLAAILSMRIQDNSKVLTRYYYFPPSSRWVLHF</sequence>
<evidence type="ECO:0000256" key="5">
    <source>
        <dbReference type="ARBA" id="ARBA00023136"/>
    </source>
</evidence>
<dbReference type="InterPro" id="IPR020846">
    <property type="entry name" value="MFS_dom"/>
</dbReference>
<dbReference type="InterPro" id="IPR055415">
    <property type="entry name" value="LD_SV2"/>
</dbReference>
<keyword evidence="2" id="KW-0813">Transport</keyword>
<dbReference type="GO" id="GO:0016020">
    <property type="term" value="C:membrane"/>
    <property type="evidence" value="ECO:0007669"/>
    <property type="project" value="UniProtKB-SubCell"/>
</dbReference>
<dbReference type="InterPro" id="IPR036259">
    <property type="entry name" value="MFS_trans_sf"/>
</dbReference>
<dbReference type="PANTHER" id="PTHR23511">
    <property type="entry name" value="SYNAPTIC VESICLE GLYCOPROTEIN 2"/>
    <property type="match status" value="1"/>
</dbReference>
<evidence type="ECO:0000256" key="4">
    <source>
        <dbReference type="ARBA" id="ARBA00022989"/>
    </source>
</evidence>
<keyword evidence="3 7" id="KW-0812">Transmembrane</keyword>
<dbReference type="GO" id="GO:0022857">
    <property type="term" value="F:transmembrane transporter activity"/>
    <property type="evidence" value="ECO:0007669"/>
    <property type="project" value="InterPro"/>
</dbReference>
<proteinExistence type="predicted"/>
<evidence type="ECO:0000256" key="6">
    <source>
        <dbReference type="SAM" id="Coils"/>
    </source>
</evidence>
<keyword evidence="4 7" id="KW-1133">Transmembrane helix</keyword>
<evidence type="ECO:0000256" key="3">
    <source>
        <dbReference type="ARBA" id="ARBA00022692"/>
    </source>
</evidence>
<dbReference type="AlphaFoldDB" id="A0AAW1JZU8"/>
<dbReference type="Gene3D" id="1.20.1250.20">
    <property type="entry name" value="MFS general substrate transporter like domains"/>
    <property type="match status" value="1"/>
</dbReference>
<evidence type="ECO:0000256" key="1">
    <source>
        <dbReference type="ARBA" id="ARBA00004141"/>
    </source>
</evidence>
<feature type="transmembrane region" description="Helical" evidence="7">
    <location>
        <begin position="133"/>
        <end position="152"/>
    </location>
</feature>
<dbReference type="PROSITE" id="PS50850">
    <property type="entry name" value="MFS"/>
    <property type="match status" value="1"/>
</dbReference>
<keyword evidence="6" id="KW-0175">Coiled coil</keyword>
<dbReference type="SUPFAM" id="SSF103473">
    <property type="entry name" value="MFS general substrate transporter"/>
    <property type="match status" value="2"/>
</dbReference>
<feature type="domain" description="Major facilitator superfamily (MFS) profile" evidence="8">
    <location>
        <begin position="62"/>
        <end position="631"/>
    </location>
</feature>
<dbReference type="Gene3D" id="2.160.20.80">
    <property type="entry name" value="E3 ubiquitin-protein ligase SopA"/>
    <property type="match status" value="1"/>
</dbReference>
<organism evidence="9 10">
    <name type="scientific">Popillia japonica</name>
    <name type="common">Japanese beetle</name>
    <dbReference type="NCBI Taxonomy" id="7064"/>
    <lineage>
        <taxon>Eukaryota</taxon>
        <taxon>Metazoa</taxon>
        <taxon>Ecdysozoa</taxon>
        <taxon>Arthropoda</taxon>
        <taxon>Hexapoda</taxon>
        <taxon>Insecta</taxon>
        <taxon>Pterygota</taxon>
        <taxon>Neoptera</taxon>
        <taxon>Endopterygota</taxon>
        <taxon>Coleoptera</taxon>
        <taxon>Polyphaga</taxon>
        <taxon>Scarabaeiformia</taxon>
        <taxon>Scarabaeidae</taxon>
        <taxon>Rutelinae</taxon>
        <taxon>Popillia</taxon>
    </lineage>
</organism>
<feature type="transmembrane region" description="Helical" evidence="7">
    <location>
        <begin position="494"/>
        <end position="512"/>
    </location>
</feature>
<evidence type="ECO:0000313" key="9">
    <source>
        <dbReference type="EMBL" id="KAK9711068.1"/>
    </source>
</evidence>
<gene>
    <name evidence="9" type="ORF">QE152_g25673</name>
</gene>
<keyword evidence="5 7" id="KW-0472">Membrane</keyword>
<dbReference type="Pfam" id="PF23894">
    <property type="entry name" value="LD_SV2"/>
    <property type="match status" value="1"/>
</dbReference>
<reference evidence="9 10" key="1">
    <citation type="journal article" date="2024" name="BMC Genomics">
        <title>De novo assembly and annotation of Popillia japonica's genome with initial clues to its potential as an invasive pest.</title>
        <authorList>
            <person name="Cucini C."/>
            <person name="Boschi S."/>
            <person name="Funari R."/>
            <person name="Cardaioli E."/>
            <person name="Iannotti N."/>
            <person name="Marturano G."/>
            <person name="Paoli F."/>
            <person name="Bruttini M."/>
            <person name="Carapelli A."/>
            <person name="Frati F."/>
            <person name="Nardi F."/>
        </authorList>
    </citation>
    <scope>NUCLEOTIDE SEQUENCE [LARGE SCALE GENOMIC DNA]</scope>
    <source>
        <strain evidence="9">DMR45628</strain>
    </source>
</reference>
<accession>A0AAW1JZU8</accession>
<evidence type="ECO:0000313" key="10">
    <source>
        <dbReference type="Proteomes" id="UP001458880"/>
    </source>
</evidence>
<feature type="transmembrane region" description="Helical" evidence="7">
    <location>
        <begin position="105"/>
        <end position="124"/>
    </location>
</feature>
<feature type="transmembrane region" description="Helical" evidence="7">
    <location>
        <begin position="158"/>
        <end position="179"/>
    </location>
</feature>
<feature type="transmembrane region" description="Helical" evidence="7">
    <location>
        <begin position="603"/>
        <end position="622"/>
    </location>
</feature>
<dbReference type="PANTHER" id="PTHR23511:SF34">
    <property type="entry name" value="SYNAPTIC VESICLE GLYCOPROTEIN 2"/>
    <property type="match status" value="1"/>
</dbReference>
<protein>
    <submittedName>
        <fullName evidence="9">Pentapeptide repeats (9 copies)</fullName>
    </submittedName>
</protein>
<dbReference type="EMBL" id="JASPKY010000285">
    <property type="protein sequence ID" value="KAK9711068.1"/>
    <property type="molecule type" value="Genomic_DNA"/>
</dbReference>
<name>A0AAW1JZU8_POPJA</name>
<dbReference type="SUPFAM" id="SSF141571">
    <property type="entry name" value="Pentapeptide repeat-like"/>
    <property type="match status" value="1"/>
</dbReference>
<evidence type="ECO:0000256" key="2">
    <source>
        <dbReference type="ARBA" id="ARBA00022448"/>
    </source>
</evidence>
<feature type="transmembrane region" description="Helical" evidence="7">
    <location>
        <begin position="524"/>
        <end position="547"/>
    </location>
</feature>
<feature type="coiled-coil region" evidence="6">
    <location>
        <begin position="288"/>
        <end position="315"/>
    </location>
</feature>